<feature type="domain" description="Transposase IS4-like" evidence="2">
    <location>
        <begin position="103"/>
        <end position="294"/>
    </location>
</feature>
<accession>A0ABY6P6T4</accession>
<dbReference type="InterPro" id="IPR025161">
    <property type="entry name" value="IS402-like_dom"/>
</dbReference>
<evidence type="ECO:0000256" key="1">
    <source>
        <dbReference type="SAM" id="MobiDB-lite"/>
    </source>
</evidence>
<evidence type="ECO:0000313" key="4">
    <source>
        <dbReference type="EMBL" id="UZJ26893.1"/>
    </source>
</evidence>
<feature type="compositionally biased region" description="Polar residues" evidence="1">
    <location>
        <begin position="114"/>
        <end position="131"/>
    </location>
</feature>
<proteinExistence type="predicted"/>
<keyword evidence="4" id="KW-0614">Plasmid</keyword>
<sequence>MTDQRSRFETFSDQEWARVEALLPSNAGRRGHPFGDNRRVVEGIIYRYRTGMAWRDLPREVFGPWQTVWKRHRRYAADGTWDRVLAELLAQADAAGKIDWSTSVDATISRAHQHATNTTRPDQDTGARSNYTNLPVGFVASPLGGEREPAGHGVGRSRGGLTTKIHAAVDGHGRPLAVVVTGGQRNDGAMLAEVLADIRVPRVGPGRPRTRPDTVIADRAYTNGVNRRMLAGRGIRAVIPQKSTEITARTRRGSNGGRPPAFDAETYKNRNVVERSFSLTKQWRGLATRYDKLAITYRSATVLQACIRWLRLLEDTP</sequence>
<geneLocation type="plasmid" evidence="4 5">
    <name>unnamed1</name>
</geneLocation>
<protein>
    <submittedName>
        <fullName evidence="4">IS5 family transposase</fullName>
    </submittedName>
</protein>
<organism evidence="4 5">
    <name type="scientific">Rhodococcus antarcticus</name>
    <dbReference type="NCBI Taxonomy" id="2987751"/>
    <lineage>
        <taxon>Bacteria</taxon>
        <taxon>Bacillati</taxon>
        <taxon>Actinomycetota</taxon>
        <taxon>Actinomycetes</taxon>
        <taxon>Mycobacteriales</taxon>
        <taxon>Nocardiaceae</taxon>
        <taxon>Rhodococcus</taxon>
    </lineage>
</organism>
<evidence type="ECO:0000313" key="5">
    <source>
        <dbReference type="Proteomes" id="UP001164965"/>
    </source>
</evidence>
<name>A0ABY6P6T4_9NOCA</name>
<keyword evidence="5" id="KW-1185">Reference proteome</keyword>
<dbReference type="PANTHER" id="PTHR30007">
    <property type="entry name" value="PHP DOMAIN PROTEIN"/>
    <property type="match status" value="1"/>
</dbReference>
<dbReference type="NCBIfam" id="NF033580">
    <property type="entry name" value="transpos_IS5_3"/>
    <property type="match status" value="1"/>
</dbReference>
<gene>
    <name evidence="4" type="ORF">RHODO2019_18035</name>
</gene>
<evidence type="ECO:0000259" key="3">
    <source>
        <dbReference type="Pfam" id="PF13340"/>
    </source>
</evidence>
<dbReference type="Pfam" id="PF01609">
    <property type="entry name" value="DDE_Tnp_1"/>
    <property type="match status" value="1"/>
</dbReference>
<feature type="region of interest" description="Disordered" evidence="1">
    <location>
        <begin position="112"/>
        <end position="131"/>
    </location>
</feature>
<dbReference type="Proteomes" id="UP001164965">
    <property type="component" value="Plasmid unnamed1"/>
</dbReference>
<reference evidence="4" key="1">
    <citation type="submission" date="2022-10" db="EMBL/GenBank/DDBJ databases">
        <title>Rhodococcus sp.75.</title>
        <authorList>
            <person name="Sun M."/>
        </authorList>
    </citation>
    <scope>NUCLEOTIDE SEQUENCE</scope>
    <source>
        <strain evidence="4">75</strain>
        <plasmid evidence="4">unnamed1</plasmid>
    </source>
</reference>
<dbReference type="EMBL" id="CP110616">
    <property type="protein sequence ID" value="UZJ26893.1"/>
    <property type="molecule type" value="Genomic_DNA"/>
</dbReference>
<dbReference type="InterPro" id="IPR002559">
    <property type="entry name" value="Transposase_11"/>
</dbReference>
<feature type="domain" description="Insertion element IS402-like" evidence="3">
    <location>
        <begin position="12"/>
        <end position="84"/>
    </location>
</feature>
<evidence type="ECO:0000259" key="2">
    <source>
        <dbReference type="Pfam" id="PF01609"/>
    </source>
</evidence>
<dbReference type="Pfam" id="PF13340">
    <property type="entry name" value="DUF4096"/>
    <property type="match status" value="1"/>
</dbReference>
<dbReference type="PANTHER" id="PTHR30007:SF1">
    <property type="entry name" value="BLR1914 PROTEIN"/>
    <property type="match status" value="1"/>
</dbReference>